<evidence type="ECO:0000313" key="3">
    <source>
        <dbReference type="EMBL" id="MBO1108181.1"/>
    </source>
</evidence>
<accession>A0A8I1W6P6</accession>
<dbReference type="GO" id="GO:0003677">
    <property type="term" value="F:DNA binding"/>
    <property type="evidence" value="ECO:0007669"/>
    <property type="project" value="UniProtKB-KW"/>
</dbReference>
<feature type="coiled-coil region" evidence="2">
    <location>
        <begin position="84"/>
        <end position="111"/>
    </location>
</feature>
<dbReference type="GO" id="GO:0003700">
    <property type="term" value="F:DNA-binding transcription factor activity"/>
    <property type="evidence" value="ECO:0007669"/>
    <property type="project" value="InterPro"/>
</dbReference>
<dbReference type="Gene3D" id="1.10.1660.10">
    <property type="match status" value="1"/>
</dbReference>
<comment type="caution">
    <text evidence="3">The sequence shown here is derived from an EMBL/GenBank/DDBJ whole genome shotgun (WGS) entry which is preliminary data.</text>
</comment>
<dbReference type="InterPro" id="IPR047057">
    <property type="entry name" value="MerR_fam"/>
</dbReference>
<dbReference type="CDD" id="cd04784">
    <property type="entry name" value="HTH_CadR-PbrR"/>
    <property type="match status" value="1"/>
</dbReference>
<organism evidence="3 4">
    <name type="scientific">Plesiomonas shigelloides</name>
    <name type="common">Aeromonas shigelloides</name>
    <dbReference type="NCBI Taxonomy" id="703"/>
    <lineage>
        <taxon>Bacteria</taxon>
        <taxon>Pseudomonadati</taxon>
        <taxon>Pseudomonadota</taxon>
        <taxon>Gammaproteobacteria</taxon>
        <taxon>Enterobacterales</taxon>
        <taxon>Enterobacteriaceae</taxon>
        <taxon>Plesiomonas</taxon>
    </lineage>
</organism>
<dbReference type="SMART" id="SM00422">
    <property type="entry name" value="HTH_MERR"/>
    <property type="match status" value="1"/>
</dbReference>
<dbReference type="GO" id="GO:0046872">
    <property type="term" value="F:metal ion binding"/>
    <property type="evidence" value="ECO:0007669"/>
    <property type="project" value="InterPro"/>
</dbReference>
<dbReference type="Pfam" id="PF13411">
    <property type="entry name" value="MerR_1"/>
    <property type="match status" value="1"/>
</dbReference>
<dbReference type="EMBL" id="JAFNAA010000007">
    <property type="protein sequence ID" value="MBO1108181.1"/>
    <property type="molecule type" value="Genomic_DNA"/>
</dbReference>
<sequence length="182" mass="20458">MRIGELARQAGTEVETIRYYEKEGLLSAPARNASGYRMYQSQHLSELNFILHCRSLDMSLAEIRQLANYRDNPALGCAETNAMIDQHIQNVHQQLDKLHRLEQQLIMLRERCTDEYPANKQCGILQTLLTAAEQAPSPCKCRGVLNSLIAAAEGESCPCHSAESCSLQREAERCSHTACQHE</sequence>
<proteinExistence type="predicted"/>
<dbReference type="KEGG" id="pshi:SAMEA2665130_1255"/>
<dbReference type="RefSeq" id="WP_064977584.1">
    <property type="nucleotide sequence ID" value="NZ_CP062196.1"/>
</dbReference>
<dbReference type="InterPro" id="IPR009061">
    <property type="entry name" value="DNA-bd_dom_put_sf"/>
</dbReference>
<dbReference type="PANTHER" id="PTHR30204">
    <property type="entry name" value="REDOX-CYCLING DRUG-SENSING TRANSCRIPTIONAL ACTIVATOR SOXR"/>
    <property type="match status" value="1"/>
</dbReference>
<reference evidence="3" key="1">
    <citation type="submission" date="2021-03" db="EMBL/GenBank/DDBJ databases">
        <title>Plesiomonas shigelloides zfcc0051, isolated from zebrafish feces.</title>
        <authorList>
            <person name="Vanderhoek Z."/>
            <person name="Gaulke C."/>
        </authorList>
    </citation>
    <scope>NUCLEOTIDE SEQUENCE</scope>
    <source>
        <strain evidence="3">Zfcc0051</strain>
    </source>
</reference>
<keyword evidence="2" id="KW-0175">Coiled coil</keyword>
<evidence type="ECO:0000256" key="2">
    <source>
        <dbReference type="SAM" id="Coils"/>
    </source>
</evidence>
<keyword evidence="1" id="KW-0238">DNA-binding</keyword>
<name>A0A8I1W6P6_PLESH</name>
<dbReference type="SUPFAM" id="SSF46955">
    <property type="entry name" value="Putative DNA-binding domain"/>
    <property type="match status" value="1"/>
</dbReference>
<dbReference type="AlphaFoldDB" id="A0A8I1W6P6"/>
<evidence type="ECO:0000313" key="4">
    <source>
        <dbReference type="Proteomes" id="UP000664658"/>
    </source>
</evidence>
<evidence type="ECO:0000256" key="1">
    <source>
        <dbReference type="ARBA" id="ARBA00023125"/>
    </source>
</evidence>
<dbReference type="PANTHER" id="PTHR30204:SF92">
    <property type="entry name" value="HTH-TYPE TRANSCRIPTIONAL REGULATOR ZNTR"/>
    <property type="match status" value="1"/>
</dbReference>
<dbReference type="PROSITE" id="PS50937">
    <property type="entry name" value="HTH_MERR_2"/>
    <property type="match status" value="1"/>
</dbReference>
<gene>
    <name evidence="3" type="primary">cadR</name>
    <name evidence="3" type="ORF">J2R62_08095</name>
</gene>
<protein>
    <submittedName>
        <fullName evidence="3">Cd(II)/Pb(II)-responsive transcriptional regulator</fullName>
    </submittedName>
</protein>
<dbReference type="NCBIfam" id="TIGR02047">
    <property type="entry name" value="CadR-PbrR"/>
    <property type="match status" value="1"/>
</dbReference>
<dbReference type="InterPro" id="IPR011791">
    <property type="entry name" value="CadR-PbrR"/>
</dbReference>
<dbReference type="Proteomes" id="UP000664658">
    <property type="component" value="Unassembled WGS sequence"/>
</dbReference>
<dbReference type="PRINTS" id="PR00040">
    <property type="entry name" value="HTHMERR"/>
</dbReference>
<dbReference type="InterPro" id="IPR000551">
    <property type="entry name" value="MerR-type_HTH_dom"/>
</dbReference>
<dbReference type="GO" id="GO:0045893">
    <property type="term" value="P:positive regulation of DNA-templated transcription"/>
    <property type="evidence" value="ECO:0007669"/>
    <property type="project" value="InterPro"/>
</dbReference>
<dbReference type="GeneID" id="69706120"/>